<evidence type="ECO:0000313" key="3">
    <source>
        <dbReference type="Proteomes" id="UP000724149"/>
    </source>
</evidence>
<protein>
    <recommendedName>
        <fullName evidence="4">DHHW protein</fullName>
    </recommendedName>
</protein>
<name>A0ABS2GMD3_9FIRM</name>
<gene>
    <name evidence="2" type="ORF">H9X81_08095</name>
</gene>
<feature type="region of interest" description="Disordered" evidence="1">
    <location>
        <begin position="103"/>
        <end position="136"/>
    </location>
</feature>
<sequence length="486" mass="54949">MANEHNNKRPTAASMLNIAAFCTALFAVGGLSIAMEKPTYSEQEKRDLAKMPELTLKGYWDRSLASGIDAFYSDTFPFRDALISLGSTLEEMRGLRLDDAKIHETAPSTSEPEVPTEPGSGIETENSSSSKAEETAVGEQNGSVFIYKGMAMSMFGGSQSMGKWYADVINSYAAALPDVQVYDIVVPTSIEFYLPEKYQDISAPEKPNIDYIYSQMSDAVKTVDAYGEIAQHTDEYIYFRTDHHWTVTGAYYAYVAFCKEAGFTPTPYDSFEWNRKEPFYGTLYSQTQDSTLRENPDYVDYPTISTPHQAYMYKRGEPFTPYASTIMADYASGVNMYSVFLHGDQPLTEIQTENKNGRKAVVVKESFGNAFSPFLVAHYETVYIVDQRYFELNLLDFIKQNGVTDLIFINNVFAANTAVQIQWIQGLMTQQWAPPVQEETEESEEETESSQEPEDGEEDADRDKDSSEDEEDEDRRKKDQNDEDEE</sequence>
<dbReference type="Pfam" id="PF14286">
    <property type="entry name" value="DHHW"/>
    <property type="match status" value="1"/>
</dbReference>
<proteinExistence type="predicted"/>
<feature type="region of interest" description="Disordered" evidence="1">
    <location>
        <begin position="432"/>
        <end position="486"/>
    </location>
</feature>
<accession>A0ABS2GMD3</accession>
<feature type="compositionally biased region" description="Acidic residues" evidence="1">
    <location>
        <begin position="438"/>
        <end position="473"/>
    </location>
</feature>
<evidence type="ECO:0008006" key="4">
    <source>
        <dbReference type="Google" id="ProtNLM"/>
    </source>
</evidence>
<dbReference type="Proteomes" id="UP000724149">
    <property type="component" value="Unassembled WGS sequence"/>
</dbReference>
<feature type="compositionally biased region" description="Low complexity" evidence="1">
    <location>
        <begin position="105"/>
        <end position="120"/>
    </location>
</feature>
<dbReference type="RefSeq" id="WP_204721149.1">
    <property type="nucleotide sequence ID" value="NZ_JACSNR010000007.1"/>
</dbReference>
<evidence type="ECO:0000313" key="2">
    <source>
        <dbReference type="EMBL" id="MBM6923647.1"/>
    </source>
</evidence>
<dbReference type="InterPro" id="IPR025945">
    <property type="entry name" value="DHHW"/>
</dbReference>
<organism evidence="2 3">
    <name type="scientific">Hydrogenoanaerobacterium saccharovorans</name>
    <dbReference type="NCBI Taxonomy" id="474960"/>
    <lineage>
        <taxon>Bacteria</taxon>
        <taxon>Bacillati</taxon>
        <taxon>Bacillota</taxon>
        <taxon>Clostridia</taxon>
        <taxon>Eubacteriales</taxon>
        <taxon>Oscillospiraceae</taxon>
        <taxon>Hydrogenoanaerobacterium</taxon>
    </lineage>
</organism>
<keyword evidence="3" id="KW-1185">Reference proteome</keyword>
<evidence type="ECO:0000256" key="1">
    <source>
        <dbReference type="SAM" id="MobiDB-lite"/>
    </source>
</evidence>
<reference evidence="2 3" key="1">
    <citation type="journal article" date="2021" name="Sci. Rep.">
        <title>The distribution of antibiotic resistance genes in chicken gut microbiota commensals.</title>
        <authorList>
            <person name="Juricova H."/>
            <person name="Matiasovicova J."/>
            <person name="Kubasova T."/>
            <person name="Cejkova D."/>
            <person name="Rychlik I."/>
        </authorList>
    </citation>
    <scope>NUCLEOTIDE SEQUENCE [LARGE SCALE GENOMIC DNA]</scope>
    <source>
        <strain evidence="2 3">An564</strain>
    </source>
</reference>
<dbReference type="EMBL" id="JACSNR010000007">
    <property type="protein sequence ID" value="MBM6923647.1"/>
    <property type="molecule type" value="Genomic_DNA"/>
</dbReference>
<comment type="caution">
    <text evidence="2">The sequence shown here is derived from an EMBL/GenBank/DDBJ whole genome shotgun (WGS) entry which is preliminary data.</text>
</comment>